<name>A0A382T0I3_9ZZZZ</name>
<feature type="compositionally biased region" description="Basic and acidic residues" evidence="1">
    <location>
        <begin position="67"/>
        <end position="76"/>
    </location>
</feature>
<reference evidence="2" key="1">
    <citation type="submission" date="2018-05" db="EMBL/GenBank/DDBJ databases">
        <authorList>
            <person name="Lanie J.A."/>
            <person name="Ng W.-L."/>
            <person name="Kazmierczak K.M."/>
            <person name="Andrzejewski T.M."/>
            <person name="Davidsen T.M."/>
            <person name="Wayne K.J."/>
            <person name="Tettelin H."/>
            <person name="Glass J.I."/>
            <person name="Rusch D."/>
            <person name="Podicherti R."/>
            <person name="Tsui H.-C.T."/>
            <person name="Winkler M.E."/>
        </authorList>
    </citation>
    <scope>NUCLEOTIDE SEQUENCE</scope>
</reference>
<organism evidence="2">
    <name type="scientific">marine metagenome</name>
    <dbReference type="NCBI Taxonomy" id="408172"/>
    <lineage>
        <taxon>unclassified sequences</taxon>
        <taxon>metagenomes</taxon>
        <taxon>ecological metagenomes</taxon>
    </lineage>
</organism>
<evidence type="ECO:0000313" key="2">
    <source>
        <dbReference type="EMBL" id="SVD15679.1"/>
    </source>
</evidence>
<dbReference type="EMBL" id="UINC01133012">
    <property type="protein sequence ID" value="SVD15679.1"/>
    <property type="molecule type" value="Genomic_DNA"/>
</dbReference>
<gene>
    <name evidence="2" type="ORF">METZ01_LOCUS368533</name>
</gene>
<accession>A0A382T0I3</accession>
<dbReference type="AlphaFoldDB" id="A0A382T0I3"/>
<sequence>MPINEKRHQQTFRSPLLVSCNYLEWRRKSHLPNRKTLLNSDQFGGTCSRTVKQKAPQQKSRTTCKTSRTDIDTKTE</sequence>
<protein>
    <submittedName>
        <fullName evidence="2">Uncharacterized protein</fullName>
    </submittedName>
</protein>
<feature type="compositionally biased region" description="Polar residues" evidence="1">
    <location>
        <begin position="49"/>
        <end position="66"/>
    </location>
</feature>
<proteinExistence type="predicted"/>
<feature type="region of interest" description="Disordered" evidence="1">
    <location>
        <begin position="49"/>
        <end position="76"/>
    </location>
</feature>
<evidence type="ECO:0000256" key="1">
    <source>
        <dbReference type="SAM" id="MobiDB-lite"/>
    </source>
</evidence>